<accession>A0AA37C371</accession>
<reference evidence="1" key="1">
    <citation type="submission" date="2022-09" db="EMBL/GenBank/DDBJ databases">
        <title>Whole genome shotgun sequence of Streptomyces albidoflavus NBRC 12854.</title>
        <authorList>
            <person name="Komaki H."/>
            <person name="Tamura T."/>
        </authorList>
    </citation>
    <scope>NUCLEOTIDE SEQUENCE</scope>
    <source>
        <strain evidence="1">NBRC 12854</strain>
    </source>
</reference>
<protein>
    <submittedName>
        <fullName evidence="1">Uncharacterized protein</fullName>
    </submittedName>
</protein>
<dbReference type="Proteomes" id="UP001051844">
    <property type="component" value="Unassembled WGS sequence"/>
</dbReference>
<dbReference type="EMBL" id="BNDZ01000005">
    <property type="protein sequence ID" value="GHI47789.1"/>
    <property type="molecule type" value="Genomic_DNA"/>
</dbReference>
<gene>
    <name evidence="1" type="ORF">ScoT_39630</name>
</gene>
<name>A0AA37C371_9ACTN</name>
<dbReference type="AlphaFoldDB" id="A0AA37C371"/>
<comment type="caution">
    <text evidence="1">The sequence shown here is derived from an EMBL/GenBank/DDBJ whole genome shotgun (WGS) entry which is preliminary data.</text>
</comment>
<proteinExistence type="predicted"/>
<evidence type="ECO:0000313" key="2">
    <source>
        <dbReference type="Proteomes" id="UP001051844"/>
    </source>
</evidence>
<sequence>MIAGLLSAPAAIAAEPAPVALAGQVDQSTDLDNALFRAWVTPPAETLDDGEEIKSLSLDTGKPLKTHGSAFTLSVDPAAVPEAYIGPNGLVSLELEIYDPASQQYSWTTQSVRLVDTTTGSAAWAEPQNGQQPARGGTVKAAAVQPPTTTLKLRKASEGVAASFKTRAPVCTTTKTGQSDVWATIGSGYPAAPGYGTTRGKAWMAHSNGAEITYGAGLSTNGTNWEASGSVDVSNTKGFSFEWAASDWMTQVYRTQIRYYKYKYACDGLLRYYTMKAAAETGVVKTVKSKDLPPTWLSSSKCGFNYPAGTWTKTTGSAYSLASGVKISDIIGIDLRTSRKYTSGSTLSYKMSASHDSLCGNTDKPALAGKVQQFYNRIEEEL</sequence>
<organism evidence="1 2">
    <name type="scientific">Streptomyces albidoflavus</name>
    <dbReference type="NCBI Taxonomy" id="1886"/>
    <lineage>
        <taxon>Bacteria</taxon>
        <taxon>Bacillati</taxon>
        <taxon>Actinomycetota</taxon>
        <taxon>Actinomycetes</taxon>
        <taxon>Kitasatosporales</taxon>
        <taxon>Streptomycetaceae</taxon>
        <taxon>Streptomyces</taxon>
        <taxon>Streptomyces albidoflavus group</taxon>
    </lineage>
</organism>
<evidence type="ECO:0000313" key="1">
    <source>
        <dbReference type="EMBL" id="GHI47789.1"/>
    </source>
</evidence>